<proteinExistence type="predicted"/>
<evidence type="ECO:0000313" key="1">
    <source>
        <dbReference type="EMBL" id="KAI4864619.1"/>
    </source>
</evidence>
<accession>A0ACB9YYZ5</accession>
<organism evidence="1 2">
    <name type="scientific">Hypoxylon rubiginosum</name>
    <dbReference type="NCBI Taxonomy" id="110542"/>
    <lineage>
        <taxon>Eukaryota</taxon>
        <taxon>Fungi</taxon>
        <taxon>Dikarya</taxon>
        <taxon>Ascomycota</taxon>
        <taxon>Pezizomycotina</taxon>
        <taxon>Sordariomycetes</taxon>
        <taxon>Xylariomycetidae</taxon>
        <taxon>Xylariales</taxon>
        <taxon>Hypoxylaceae</taxon>
        <taxon>Hypoxylon</taxon>
    </lineage>
</organism>
<protein>
    <submittedName>
        <fullName evidence="1">Uncharacterized protein</fullName>
    </submittedName>
</protein>
<reference evidence="1 2" key="1">
    <citation type="journal article" date="2022" name="New Phytol.">
        <title>Ecological generalism drives hyperdiversity of secondary metabolite gene clusters in xylarialean endophytes.</title>
        <authorList>
            <person name="Franco M.E.E."/>
            <person name="Wisecaver J.H."/>
            <person name="Arnold A.E."/>
            <person name="Ju Y.M."/>
            <person name="Slot J.C."/>
            <person name="Ahrendt S."/>
            <person name="Moore L.P."/>
            <person name="Eastman K.E."/>
            <person name="Scott K."/>
            <person name="Konkel Z."/>
            <person name="Mondo S.J."/>
            <person name="Kuo A."/>
            <person name="Hayes R.D."/>
            <person name="Haridas S."/>
            <person name="Andreopoulos B."/>
            <person name="Riley R."/>
            <person name="LaButti K."/>
            <person name="Pangilinan J."/>
            <person name="Lipzen A."/>
            <person name="Amirebrahimi M."/>
            <person name="Yan J."/>
            <person name="Adam C."/>
            <person name="Keymanesh K."/>
            <person name="Ng V."/>
            <person name="Louie K."/>
            <person name="Northen T."/>
            <person name="Drula E."/>
            <person name="Henrissat B."/>
            <person name="Hsieh H.M."/>
            <person name="Youens-Clark K."/>
            <person name="Lutzoni F."/>
            <person name="Miadlikowska J."/>
            <person name="Eastwood D.C."/>
            <person name="Hamelin R.C."/>
            <person name="Grigoriev I.V."/>
            <person name="U'Ren J.M."/>
        </authorList>
    </citation>
    <scope>NUCLEOTIDE SEQUENCE [LARGE SCALE GENOMIC DNA]</scope>
    <source>
        <strain evidence="1 2">CBS 119005</strain>
    </source>
</reference>
<gene>
    <name evidence="1" type="ORF">F4820DRAFT_422899</name>
</gene>
<dbReference type="EMBL" id="MU393483">
    <property type="protein sequence ID" value="KAI4864619.1"/>
    <property type="molecule type" value="Genomic_DNA"/>
</dbReference>
<evidence type="ECO:0000313" key="2">
    <source>
        <dbReference type="Proteomes" id="UP001497700"/>
    </source>
</evidence>
<sequence length="190" mass="21037">MQYCQLSKIPAPDPHELQKLQCWLSEPRLGGVYLLGRDHDVWSQGRDLLALAPPPHANRFSRFVAGRALPLYHRLRHSTTVERIYRILLKSHSPSSPTSADTGIATYDDARLISASAFICTVIASMLPILSIMVLYIVKDMEHRLALVGVFSAMFSSALWFMNDGELVEVFGATSTFAAVQVVFIGTSST</sequence>
<keyword evidence="2" id="KW-1185">Reference proteome</keyword>
<dbReference type="Proteomes" id="UP001497700">
    <property type="component" value="Unassembled WGS sequence"/>
</dbReference>
<name>A0ACB9YYZ5_9PEZI</name>
<comment type="caution">
    <text evidence="1">The sequence shown here is derived from an EMBL/GenBank/DDBJ whole genome shotgun (WGS) entry which is preliminary data.</text>
</comment>